<evidence type="ECO:0000256" key="2">
    <source>
        <dbReference type="ARBA" id="ARBA00007613"/>
    </source>
</evidence>
<dbReference type="GO" id="GO:0009279">
    <property type="term" value="C:cell outer membrane"/>
    <property type="evidence" value="ECO:0007669"/>
    <property type="project" value="UniProtKB-SubCell"/>
</dbReference>
<organism evidence="10 11">
    <name type="scientific">Pseudomonas cichorii</name>
    <dbReference type="NCBI Taxonomy" id="36746"/>
    <lineage>
        <taxon>Bacteria</taxon>
        <taxon>Pseudomonadati</taxon>
        <taxon>Pseudomonadota</taxon>
        <taxon>Gammaproteobacteria</taxon>
        <taxon>Pseudomonadales</taxon>
        <taxon>Pseudomonadaceae</taxon>
        <taxon>Pseudomonas</taxon>
    </lineage>
</organism>
<keyword evidence="9" id="KW-0732">Signal</keyword>
<protein>
    <submittedName>
        <fullName evidence="10">RND efflux system, outer membrane lipoprotein</fullName>
    </submittedName>
</protein>
<dbReference type="EMBL" id="RBRE01000054">
    <property type="protein sequence ID" value="RMQ45254.1"/>
    <property type="molecule type" value="Genomic_DNA"/>
</dbReference>
<keyword evidence="3 9" id="KW-1134">Transmembrane beta strand</keyword>
<comment type="similarity">
    <text evidence="2 9">Belongs to the outer membrane factor (OMF) (TC 1.B.17) family.</text>
</comment>
<name>A0A3M4LVS8_PSECI</name>
<comment type="caution">
    <text evidence="10">The sequence shown here is derived from an EMBL/GenBank/DDBJ whole genome shotgun (WGS) entry which is preliminary data.</text>
</comment>
<keyword evidence="8 9" id="KW-0449">Lipoprotein</keyword>
<dbReference type="PANTHER" id="PTHR30203:SF32">
    <property type="entry name" value="CATION EFFLUX SYSTEM PROTEIN CUSC"/>
    <property type="match status" value="1"/>
</dbReference>
<evidence type="ECO:0000313" key="11">
    <source>
        <dbReference type="Proteomes" id="UP000277236"/>
    </source>
</evidence>
<keyword evidence="5 9" id="KW-0472">Membrane</keyword>
<gene>
    <name evidence="10" type="ORF">ALQ04_03612</name>
</gene>
<dbReference type="OrthoDB" id="9770517at2"/>
<evidence type="ECO:0000256" key="3">
    <source>
        <dbReference type="ARBA" id="ARBA00022452"/>
    </source>
</evidence>
<comment type="subcellular location">
    <subcellularLocation>
        <location evidence="1 9">Cell outer membrane</location>
        <topology evidence="1 9">Lipid-anchor</topology>
    </subcellularLocation>
</comment>
<keyword evidence="4 9" id="KW-0812">Transmembrane</keyword>
<evidence type="ECO:0000256" key="1">
    <source>
        <dbReference type="ARBA" id="ARBA00004459"/>
    </source>
</evidence>
<dbReference type="RefSeq" id="WP_122316502.1">
    <property type="nucleotide sequence ID" value="NZ_RBRE01000054.1"/>
</dbReference>
<dbReference type="Gene3D" id="1.20.1600.10">
    <property type="entry name" value="Outer membrane efflux proteins (OEP)"/>
    <property type="match status" value="1"/>
</dbReference>
<evidence type="ECO:0000256" key="8">
    <source>
        <dbReference type="ARBA" id="ARBA00023288"/>
    </source>
</evidence>
<keyword evidence="7" id="KW-0998">Cell outer membrane</keyword>
<reference evidence="10 11" key="1">
    <citation type="submission" date="2018-08" db="EMBL/GenBank/DDBJ databases">
        <title>Recombination of ecologically and evolutionarily significant loci maintains genetic cohesion in the Pseudomonas syringae species complex.</title>
        <authorList>
            <person name="Dillon M."/>
            <person name="Thakur S."/>
            <person name="Almeida R.N.D."/>
            <person name="Weir B.S."/>
            <person name="Guttman D.S."/>
        </authorList>
    </citation>
    <scope>NUCLEOTIDE SEQUENCE [LARGE SCALE GENOMIC DNA]</scope>
    <source>
        <strain evidence="10 11">ICMP 3353</strain>
    </source>
</reference>
<dbReference type="NCBIfam" id="TIGR01845">
    <property type="entry name" value="outer_NodT"/>
    <property type="match status" value="1"/>
</dbReference>
<evidence type="ECO:0000256" key="9">
    <source>
        <dbReference type="RuleBase" id="RU362097"/>
    </source>
</evidence>
<evidence type="ECO:0000256" key="7">
    <source>
        <dbReference type="ARBA" id="ARBA00023237"/>
    </source>
</evidence>
<feature type="signal peptide" evidence="9">
    <location>
        <begin position="1"/>
        <end position="33"/>
    </location>
</feature>
<evidence type="ECO:0000313" key="10">
    <source>
        <dbReference type="EMBL" id="RMQ45254.1"/>
    </source>
</evidence>
<dbReference type="GO" id="GO:0015562">
    <property type="term" value="F:efflux transmembrane transporter activity"/>
    <property type="evidence" value="ECO:0007669"/>
    <property type="project" value="InterPro"/>
</dbReference>
<dbReference type="SUPFAM" id="SSF56954">
    <property type="entry name" value="Outer membrane efflux proteins (OEP)"/>
    <property type="match status" value="1"/>
</dbReference>
<dbReference type="AlphaFoldDB" id="A0A3M4LVS8"/>
<evidence type="ECO:0000256" key="5">
    <source>
        <dbReference type="ARBA" id="ARBA00023136"/>
    </source>
</evidence>
<dbReference type="Proteomes" id="UP000277236">
    <property type="component" value="Unassembled WGS sequence"/>
</dbReference>
<proteinExistence type="inferred from homology"/>
<dbReference type="InterPro" id="IPR010131">
    <property type="entry name" value="MdtP/NodT-like"/>
</dbReference>
<accession>A0A3M4LVS8</accession>
<evidence type="ECO:0000256" key="6">
    <source>
        <dbReference type="ARBA" id="ARBA00023139"/>
    </source>
</evidence>
<keyword evidence="6 9" id="KW-0564">Palmitate</keyword>
<evidence type="ECO:0000256" key="4">
    <source>
        <dbReference type="ARBA" id="ARBA00022692"/>
    </source>
</evidence>
<dbReference type="PANTHER" id="PTHR30203">
    <property type="entry name" value="OUTER MEMBRANE CATION EFFLUX PROTEIN"/>
    <property type="match status" value="1"/>
</dbReference>
<sequence>MPPNIPLSKSKRSNLICWSVLSLALSINGCSLAPDYRRPSLPVPVAQGVSVQVALHPMATELLLSVDESRLLTELEPNGELLRFVQQGLGFNRDFQLASLRVKEAQALAGIAQADRLPTLAASVEHDKQHFDNAVLNERYGQNLKYASIGISDFELDFFGRVRSLSEAARHDYLATTYGQQAARSALIVEVARLYLAERLAAARQGDIRRIDEAQQTLLGMAEKQQAAGAISFDDVAQEHVRAQDTHLQLQEAITDHSRATQALMLVTGYVTQVAPESESSDLQVLADRVDAPETPAWLADMPSQRLLQRFDVRQSEEHLQAANANIGAARAAFFPSVRLSTGAGLASDGLRSLFDAGSGTWLFSPQISLPLFDAGRNRANLDLAQVRKDIAVAQYEQTIQAAFREVADVLAQRQLVLERLRSQQILIALATSKAQRISKALDVGGASRLSLLSSRILIARTDMAWRQVRHDLLLNRLDIYRVLNGTDAAPAQTTPQTGASS</sequence>
<dbReference type="InterPro" id="IPR003423">
    <property type="entry name" value="OMP_efflux"/>
</dbReference>
<dbReference type="Pfam" id="PF02321">
    <property type="entry name" value="OEP"/>
    <property type="match status" value="2"/>
</dbReference>
<feature type="chain" id="PRO_5017846890" evidence="9">
    <location>
        <begin position="34"/>
        <end position="502"/>
    </location>
</feature>
<dbReference type="Gene3D" id="2.20.200.10">
    <property type="entry name" value="Outer membrane efflux proteins (OEP)"/>
    <property type="match status" value="1"/>
</dbReference>